<dbReference type="PANTHER" id="PTHR36120:SF1">
    <property type="entry name" value="L-FUCOSE ISOMERASE C-TERMINAL DOMAIN-CONTAINING PROTEIN"/>
    <property type="match status" value="1"/>
</dbReference>
<dbReference type="SUPFAM" id="SSF53743">
    <property type="entry name" value="FucI/AraA N-terminal and middle domains"/>
    <property type="match status" value="1"/>
</dbReference>
<evidence type="ECO:0000313" key="5">
    <source>
        <dbReference type="Proteomes" id="UP000782880"/>
    </source>
</evidence>
<name>A0A921IKN7_9FIRM</name>
<dbReference type="PANTHER" id="PTHR36120">
    <property type="entry name" value="FUCOSE ISOMERASE"/>
    <property type="match status" value="1"/>
</dbReference>
<keyword evidence="1 4" id="KW-0413">Isomerase</keyword>
<accession>A0A921IKN7</accession>
<protein>
    <submittedName>
        <fullName evidence="4">Fucose isomerase</fullName>
    </submittedName>
</protein>
<reference evidence="4" key="1">
    <citation type="journal article" date="2021" name="PeerJ">
        <title>Extensive microbial diversity within the chicken gut microbiome revealed by metagenomics and culture.</title>
        <authorList>
            <person name="Gilroy R."/>
            <person name="Ravi A."/>
            <person name="Getino M."/>
            <person name="Pursley I."/>
            <person name="Horton D.L."/>
            <person name="Alikhan N.F."/>
            <person name="Baker D."/>
            <person name="Gharbi K."/>
            <person name="Hall N."/>
            <person name="Watson M."/>
            <person name="Adriaenssens E.M."/>
            <person name="Foster-Nyarko E."/>
            <person name="Jarju S."/>
            <person name="Secka A."/>
            <person name="Antonio M."/>
            <person name="Oren A."/>
            <person name="Chaudhuri R.R."/>
            <person name="La Ragione R."/>
            <person name="Hildebrand F."/>
            <person name="Pallen M.J."/>
        </authorList>
    </citation>
    <scope>NUCLEOTIDE SEQUENCE</scope>
    <source>
        <strain evidence="4">ChiBcec21-2208</strain>
    </source>
</reference>
<evidence type="ECO:0000259" key="3">
    <source>
        <dbReference type="Pfam" id="PF02952"/>
    </source>
</evidence>
<dbReference type="InterPro" id="IPR015888">
    <property type="entry name" value="Fuc_isomerase_C"/>
</dbReference>
<dbReference type="GO" id="GO:0005996">
    <property type="term" value="P:monosaccharide metabolic process"/>
    <property type="evidence" value="ECO:0007669"/>
    <property type="project" value="InterPro"/>
</dbReference>
<evidence type="ECO:0000256" key="1">
    <source>
        <dbReference type="ARBA" id="ARBA00023235"/>
    </source>
</evidence>
<gene>
    <name evidence="4" type="ORF">K8V20_06815</name>
</gene>
<dbReference type="Proteomes" id="UP000782880">
    <property type="component" value="Unassembled WGS sequence"/>
</dbReference>
<dbReference type="GO" id="GO:0005737">
    <property type="term" value="C:cytoplasm"/>
    <property type="evidence" value="ECO:0007669"/>
    <property type="project" value="InterPro"/>
</dbReference>
<comment type="caution">
    <text evidence="4">The sequence shown here is derived from an EMBL/GenBank/DDBJ whole genome shotgun (WGS) entry which is preliminary data.</text>
</comment>
<reference evidence="4" key="2">
    <citation type="submission" date="2021-09" db="EMBL/GenBank/DDBJ databases">
        <authorList>
            <person name="Gilroy R."/>
        </authorList>
    </citation>
    <scope>NUCLEOTIDE SEQUENCE</scope>
    <source>
        <strain evidence="4">ChiBcec21-2208</strain>
    </source>
</reference>
<dbReference type="EMBL" id="DYVE01000177">
    <property type="protein sequence ID" value="HJG28341.1"/>
    <property type="molecule type" value="Genomic_DNA"/>
</dbReference>
<dbReference type="GO" id="GO:0016861">
    <property type="term" value="F:intramolecular oxidoreductase activity, interconverting aldoses and ketoses"/>
    <property type="evidence" value="ECO:0007669"/>
    <property type="project" value="InterPro"/>
</dbReference>
<organism evidence="4 5">
    <name type="scientific">Subdoligranulum variabile</name>
    <dbReference type="NCBI Taxonomy" id="214851"/>
    <lineage>
        <taxon>Bacteria</taxon>
        <taxon>Bacillati</taxon>
        <taxon>Bacillota</taxon>
        <taxon>Clostridia</taxon>
        <taxon>Eubacteriales</taxon>
        <taxon>Oscillospiraceae</taxon>
        <taxon>Subdoligranulum</taxon>
    </lineage>
</organism>
<dbReference type="InterPro" id="IPR009015">
    <property type="entry name" value="Fucose_isomerase_N/cen_sf"/>
</dbReference>
<proteinExistence type="predicted"/>
<feature type="domain" description="L-fucose isomerase C-terminal" evidence="3">
    <location>
        <begin position="359"/>
        <end position="444"/>
    </location>
</feature>
<evidence type="ECO:0000313" key="4">
    <source>
        <dbReference type="EMBL" id="HJG28341.1"/>
    </source>
</evidence>
<evidence type="ECO:0000256" key="2">
    <source>
        <dbReference type="ARBA" id="ARBA00023277"/>
    </source>
</evidence>
<keyword evidence="2" id="KW-0119">Carbohydrate metabolism</keyword>
<dbReference type="AlphaFoldDB" id="A0A921IKN7"/>
<sequence length="446" mass="48721">MAFQVAYVPIGVGTFHLESAQDQFDRSVAMLKTLSDDCVFPEKMLLTIDDLDAYLDTLHPDLIVLQNITFANAAYASEVVKRFTCPIVLWTLREPVIDGTRLRLNSLTGAYSAANAITAFRGEGKFEYIFGAPGEEEVVNEIGAAIRAAKVKDDLNRLKMVSIGHTPQGFGFGRALDAEMMHTFGTTLESIEARELIETAKGYTDEEVTAELEEARRTLVGLDTIPEKNAVDFARLYKAYKQYVGANHIGAICSRCWPDFFTSFGTPVCTVLSLLNANGVSASCESDAYGALSMFIGSQLTGKACFFGDPVSMDEKEGTVTFWHCGMAACNLARKDTGAQVGVHPNRKIGPVMDFGCEACEQVTLFRVGRKPDGSFRFFIAEGAALDKPKQFNGTSVVVRTNGNAKDVVYGTVKGGWEPHYVVVYGAVANELEKLGRMLDVEICKF</sequence>
<dbReference type="Pfam" id="PF02952">
    <property type="entry name" value="Fucose_iso_C"/>
    <property type="match status" value="1"/>
</dbReference>